<evidence type="ECO:0000256" key="1">
    <source>
        <dbReference type="SAM" id="SignalP"/>
    </source>
</evidence>
<evidence type="ECO:0000313" key="3">
    <source>
        <dbReference type="EMBL" id="HIX54606.1"/>
    </source>
</evidence>
<dbReference type="Proteomes" id="UP000824156">
    <property type="component" value="Unassembled WGS sequence"/>
</dbReference>
<name>A0A9D1W8H4_9SPHI</name>
<dbReference type="Pfam" id="PF13568">
    <property type="entry name" value="OMP_b-brl_2"/>
    <property type="match status" value="1"/>
</dbReference>
<proteinExistence type="predicted"/>
<feature type="signal peptide" evidence="1">
    <location>
        <begin position="1"/>
        <end position="20"/>
    </location>
</feature>
<comment type="caution">
    <text evidence="3">The sequence shown here is derived from an EMBL/GenBank/DDBJ whole genome shotgun (WGS) entry which is preliminary data.</text>
</comment>
<evidence type="ECO:0000259" key="2">
    <source>
        <dbReference type="Pfam" id="PF13568"/>
    </source>
</evidence>
<keyword evidence="1" id="KW-0732">Signal</keyword>
<reference evidence="3" key="2">
    <citation type="submission" date="2021-04" db="EMBL/GenBank/DDBJ databases">
        <authorList>
            <person name="Gilroy R."/>
        </authorList>
    </citation>
    <scope>NUCLEOTIDE SEQUENCE</scope>
    <source>
        <strain evidence="3">1719</strain>
    </source>
</reference>
<dbReference type="InterPro" id="IPR025665">
    <property type="entry name" value="Beta-barrel_OMP_2"/>
</dbReference>
<dbReference type="AlphaFoldDB" id="A0A9D1W8H4"/>
<feature type="domain" description="Outer membrane protein beta-barrel" evidence="2">
    <location>
        <begin position="19"/>
        <end position="170"/>
    </location>
</feature>
<dbReference type="EMBL" id="DXEZ01000170">
    <property type="protein sequence ID" value="HIX54606.1"/>
    <property type="molecule type" value="Genomic_DNA"/>
</dbReference>
<reference evidence="3" key="1">
    <citation type="journal article" date="2021" name="PeerJ">
        <title>Extensive microbial diversity within the chicken gut microbiome revealed by metagenomics and culture.</title>
        <authorList>
            <person name="Gilroy R."/>
            <person name="Ravi A."/>
            <person name="Getino M."/>
            <person name="Pursley I."/>
            <person name="Horton D.L."/>
            <person name="Alikhan N.F."/>
            <person name="Baker D."/>
            <person name="Gharbi K."/>
            <person name="Hall N."/>
            <person name="Watson M."/>
            <person name="Adriaenssens E.M."/>
            <person name="Foster-Nyarko E."/>
            <person name="Jarju S."/>
            <person name="Secka A."/>
            <person name="Antonio M."/>
            <person name="Oren A."/>
            <person name="Chaudhuri R.R."/>
            <person name="La Ragione R."/>
            <person name="Hildebrand F."/>
            <person name="Pallen M.J."/>
        </authorList>
    </citation>
    <scope>NUCLEOTIDE SEQUENCE</scope>
    <source>
        <strain evidence="3">1719</strain>
    </source>
</reference>
<gene>
    <name evidence="3" type="ORF">H9853_06240</name>
</gene>
<accession>A0A9D1W8H4</accession>
<organism evidence="3 4">
    <name type="scientific">Candidatus Sphingobacterium stercoripullorum</name>
    <dbReference type="NCBI Taxonomy" id="2838759"/>
    <lineage>
        <taxon>Bacteria</taxon>
        <taxon>Pseudomonadati</taxon>
        <taxon>Bacteroidota</taxon>
        <taxon>Sphingobacteriia</taxon>
        <taxon>Sphingobacteriales</taxon>
        <taxon>Sphingobacteriaceae</taxon>
        <taxon>Sphingobacterium</taxon>
    </lineage>
</organism>
<feature type="chain" id="PRO_5039371912" evidence="1">
    <location>
        <begin position="21"/>
        <end position="191"/>
    </location>
</feature>
<protein>
    <submittedName>
        <fullName evidence="3">PorT family protein</fullName>
    </submittedName>
</protein>
<evidence type="ECO:0000313" key="4">
    <source>
        <dbReference type="Proteomes" id="UP000824156"/>
    </source>
</evidence>
<sequence>MKKLIFSTFICLILGFTAQAQLFPEFKFGAKAGMNFTKLKSDSKTFNSDTKAGYLAGLWGRVGIAGFHIQPEAYFTGKNTSIAQEGEATKSMDFKAIDVPILIGTKFGLGPIGARVQVGPLFSFVVDKPKVPDFKEIDWKSNANAIVFGLGADVSKLSVDLRYENGLGNFNKKSEKQNFNLWTISLGYSFL</sequence>